<protein>
    <submittedName>
        <fullName evidence="1">Uncharacterized protein</fullName>
    </submittedName>
</protein>
<comment type="caution">
    <text evidence="1">The sequence shown here is derived from an EMBL/GenBank/DDBJ whole genome shotgun (WGS) entry which is preliminary data.</text>
</comment>
<accession>A0ACB9QF65</accession>
<reference evidence="2" key="1">
    <citation type="journal article" date="2023" name="Front. Plant Sci.">
        <title>Chromosomal-level genome assembly of Melastoma candidum provides insights into trichome evolution.</title>
        <authorList>
            <person name="Zhong Y."/>
            <person name="Wu W."/>
            <person name="Sun C."/>
            <person name="Zou P."/>
            <person name="Liu Y."/>
            <person name="Dai S."/>
            <person name="Zhou R."/>
        </authorList>
    </citation>
    <scope>NUCLEOTIDE SEQUENCE [LARGE SCALE GENOMIC DNA]</scope>
</reference>
<evidence type="ECO:0000313" key="1">
    <source>
        <dbReference type="EMBL" id="KAI4363784.1"/>
    </source>
</evidence>
<evidence type="ECO:0000313" key="2">
    <source>
        <dbReference type="Proteomes" id="UP001057402"/>
    </source>
</evidence>
<dbReference type="EMBL" id="CM042885">
    <property type="protein sequence ID" value="KAI4363784.1"/>
    <property type="molecule type" value="Genomic_DNA"/>
</dbReference>
<dbReference type="Proteomes" id="UP001057402">
    <property type="component" value="Chromosome 6"/>
</dbReference>
<keyword evidence="2" id="KW-1185">Reference proteome</keyword>
<sequence>MRQRRGKDSAIGSSDGLDSGGGSLGKGRPFPPRSPRKVFLFCLAFRIVNSLLIQTRFHPDEHWQGPEVAHRLVFGYGQLTWEWEKGLRGYLHPMIFAALYKVLAVTGLDTPWFMINAPKLLQSVFCAVGDLYLYKLSYVIFGGRIAEWALFSELTNWFMFFCFPRTFSNSFETVLTLAGLYYWPCLRDPQRTDPSLSRRWGLVLAAISCAIRPTSAIIWLYVGLLELYLCRDRLKFIFLEALPIGVLILGLSTLLDRLVYGSWILAPVNFLKFNFLSSGADMFGTHKWHWYFSQGFTAMLLTFIPFTVVGISISRQWCLAGLMAWILALYSVIGHKEFRFVLPVLPIALMFSGVSLAAISSPHASDTRQSEPSKENKKRKSRMRLAVAFLLVTNVPMALYCSLFHQRGSEDVMNFLSVEAANNRVKSILLLMPCHSTPYYSILHRDIPMRSMDCSPSEDRTVPDESDRFMMDPLGFASELAKNWSKPSHIVLFDWEERQLKGFLSSHSFREIRRFFHAHFKVDRHLQASIAVYASKS</sequence>
<organism evidence="1 2">
    <name type="scientific">Melastoma candidum</name>
    <dbReference type="NCBI Taxonomy" id="119954"/>
    <lineage>
        <taxon>Eukaryota</taxon>
        <taxon>Viridiplantae</taxon>
        <taxon>Streptophyta</taxon>
        <taxon>Embryophyta</taxon>
        <taxon>Tracheophyta</taxon>
        <taxon>Spermatophyta</taxon>
        <taxon>Magnoliopsida</taxon>
        <taxon>eudicotyledons</taxon>
        <taxon>Gunneridae</taxon>
        <taxon>Pentapetalae</taxon>
        <taxon>rosids</taxon>
        <taxon>malvids</taxon>
        <taxon>Myrtales</taxon>
        <taxon>Melastomataceae</taxon>
        <taxon>Melastomatoideae</taxon>
        <taxon>Melastomateae</taxon>
        <taxon>Melastoma</taxon>
    </lineage>
</organism>
<gene>
    <name evidence="1" type="ORF">MLD38_019956</name>
</gene>
<proteinExistence type="predicted"/>
<name>A0ACB9QF65_9MYRT</name>